<protein>
    <recommendedName>
        <fullName evidence="3">DprA winged helix domain-containing protein</fullName>
    </recommendedName>
</protein>
<keyword evidence="2" id="KW-1185">Reference proteome</keyword>
<accession>A0ABN6YKD4</accession>
<evidence type="ECO:0008006" key="3">
    <source>
        <dbReference type="Google" id="ProtNLM"/>
    </source>
</evidence>
<evidence type="ECO:0000313" key="1">
    <source>
        <dbReference type="EMBL" id="BDZ56595.1"/>
    </source>
</evidence>
<reference evidence="2" key="1">
    <citation type="journal article" date="2019" name="Int. J. Syst. Evol. Microbiol.">
        <title>The Global Catalogue of Microorganisms (GCM) 10K type strain sequencing project: providing services to taxonomists for standard genome sequencing and annotation.</title>
        <authorList>
            <consortium name="The Broad Institute Genomics Platform"/>
            <consortium name="The Broad Institute Genome Sequencing Center for Infectious Disease"/>
            <person name="Wu L."/>
            <person name="Ma J."/>
        </authorList>
    </citation>
    <scope>NUCLEOTIDE SEQUENCE [LARGE SCALE GENOMIC DNA]</scope>
    <source>
        <strain evidence="2">NBRC 110608</strain>
    </source>
</reference>
<organism evidence="1 2">
    <name type="scientific">Barrientosiimonas endolithica</name>
    <dbReference type="NCBI Taxonomy" id="1535208"/>
    <lineage>
        <taxon>Bacteria</taxon>
        <taxon>Bacillati</taxon>
        <taxon>Actinomycetota</taxon>
        <taxon>Actinomycetes</taxon>
        <taxon>Micrococcales</taxon>
        <taxon>Dermacoccaceae</taxon>
        <taxon>Barrientosiimonas</taxon>
    </lineage>
</organism>
<name>A0ABN6YKD4_9MICO</name>
<dbReference type="EMBL" id="AP027735">
    <property type="protein sequence ID" value="BDZ56595.1"/>
    <property type="molecule type" value="Genomic_DNA"/>
</dbReference>
<dbReference type="Proteomes" id="UP001321421">
    <property type="component" value="Chromosome"/>
</dbReference>
<proteinExistence type="predicted"/>
<evidence type="ECO:0000313" key="2">
    <source>
        <dbReference type="Proteomes" id="UP001321421"/>
    </source>
</evidence>
<sequence>MTTTPTQSAADLADLADLLVTASRRQQDMWAFIALGVRRASEQVGGLDPLLGPRWNTEDAQVIRDLAAGAMRLREHGLLRRQVLSAVEASEGYMVDVATVAARIGETESTALAVLTELAEDSLIEPTDGGFRL</sequence>
<dbReference type="RefSeq" id="WP_289232091.1">
    <property type="nucleotide sequence ID" value="NZ_AP027735.1"/>
</dbReference>
<gene>
    <name evidence="1" type="ORF">GCM10025872_02520</name>
</gene>